<keyword evidence="2" id="KW-1185">Reference proteome</keyword>
<accession>A0A672GW66</accession>
<protein>
    <submittedName>
        <fullName evidence="1">Uncharacterized protein</fullName>
    </submittedName>
</protein>
<reference evidence="1" key="2">
    <citation type="submission" date="2025-08" db="UniProtKB">
        <authorList>
            <consortium name="Ensembl"/>
        </authorList>
    </citation>
    <scope>IDENTIFICATION</scope>
</reference>
<sequence length="89" mass="10044">LSHHINEAALSCQVGTGRRKCTLRASRVDTRSRSVYRSSHFQPSVPHWLPLFPGWQLEHDLRSPTKLKRGLELLKWRGVEGVEGVAVCG</sequence>
<evidence type="ECO:0000313" key="2">
    <source>
        <dbReference type="Proteomes" id="UP000472267"/>
    </source>
</evidence>
<dbReference type="AlphaFoldDB" id="A0A672GW66"/>
<proteinExistence type="predicted"/>
<name>A0A672GW66_SALFA</name>
<evidence type="ECO:0000313" key="1">
    <source>
        <dbReference type="Ensembl" id="ENSSFAP00005022968.1"/>
    </source>
</evidence>
<dbReference type="Ensembl" id="ENSSFAT00005023914.1">
    <property type="protein sequence ID" value="ENSSFAP00005022968.1"/>
    <property type="gene ID" value="ENSSFAG00005011900.1"/>
</dbReference>
<dbReference type="InParanoid" id="A0A672GW66"/>
<reference evidence="1" key="3">
    <citation type="submission" date="2025-09" db="UniProtKB">
        <authorList>
            <consortium name="Ensembl"/>
        </authorList>
    </citation>
    <scope>IDENTIFICATION</scope>
</reference>
<reference evidence="1" key="1">
    <citation type="submission" date="2019-06" db="EMBL/GenBank/DDBJ databases">
        <authorList>
            <consortium name="Wellcome Sanger Institute Data Sharing"/>
        </authorList>
    </citation>
    <scope>NUCLEOTIDE SEQUENCE [LARGE SCALE GENOMIC DNA]</scope>
</reference>
<dbReference type="Proteomes" id="UP000472267">
    <property type="component" value="Chromosome 4"/>
</dbReference>
<organism evidence="1 2">
    <name type="scientific">Salarias fasciatus</name>
    <name type="common">Jewelled blenny</name>
    <name type="synonym">Blennius fasciatus</name>
    <dbReference type="NCBI Taxonomy" id="181472"/>
    <lineage>
        <taxon>Eukaryota</taxon>
        <taxon>Metazoa</taxon>
        <taxon>Chordata</taxon>
        <taxon>Craniata</taxon>
        <taxon>Vertebrata</taxon>
        <taxon>Euteleostomi</taxon>
        <taxon>Actinopterygii</taxon>
        <taxon>Neopterygii</taxon>
        <taxon>Teleostei</taxon>
        <taxon>Neoteleostei</taxon>
        <taxon>Acanthomorphata</taxon>
        <taxon>Ovalentaria</taxon>
        <taxon>Blenniimorphae</taxon>
        <taxon>Blenniiformes</taxon>
        <taxon>Blennioidei</taxon>
        <taxon>Blenniidae</taxon>
        <taxon>Salariinae</taxon>
        <taxon>Salarias</taxon>
    </lineage>
</organism>